<dbReference type="AlphaFoldDB" id="A0A3R6I9Q3"/>
<proteinExistence type="predicted"/>
<name>A0A3R6I9Q3_9BACT</name>
<dbReference type="Proteomes" id="UP000284548">
    <property type="component" value="Unassembled WGS sequence"/>
</dbReference>
<gene>
    <name evidence="1" type="ORF">DW192_05230</name>
</gene>
<evidence type="ECO:0000313" key="1">
    <source>
        <dbReference type="EMBL" id="RHH83619.1"/>
    </source>
</evidence>
<protein>
    <submittedName>
        <fullName evidence="1">Uncharacterized protein</fullName>
    </submittedName>
</protein>
<sequence>MAKYYMEEVFSLKDGGYDFAPFEYENDPFEYEDDEEVKKVFSDYEYIETTDVWHSDLQKDVHTLIFNISKGKKKELWGVFKQ</sequence>
<dbReference type="EMBL" id="QRKB01000009">
    <property type="protein sequence ID" value="RHH83619.1"/>
    <property type="molecule type" value="Genomic_DNA"/>
</dbReference>
<reference evidence="1 2" key="1">
    <citation type="submission" date="2018-08" db="EMBL/GenBank/DDBJ databases">
        <title>A genome reference for cultivated species of the human gut microbiota.</title>
        <authorList>
            <person name="Zou Y."/>
            <person name="Xue W."/>
            <person name="Luo G."/>
        </authorList>
    </citation>
    <scope>NUCLEOTIDE SEQUENCE [LARGE SCALE GENOMIC DNA]</scope>
    <source>
        <strain evidence="1 2">AM16-54</strain>
    </source>
</reference>
<comment type="caution">
    <text evidence="1">The sequence shown here is derived from an EMBL/GenBank/DDBJ whole genome shotgun (WGS) entry which is preliminary data.</text>
</comment>
<organism evidence="1 2">
    <name type="scientific">Segatella copri</name>
    <dbReference type="NCBI Taxonomy" id="165179"/>
    <lineage>
        <taxon>Bacteria</taxon>
        <taxon>Pseudomonadati</taxon>
        <taxon>Bacteroidota</taxon>
        <taxon>Bacteroidia</taxon>
        <taxon>Bacteroidales</taxon>
        <taxon>Prevotellaceae</taxon>
        <taxon>Segatella</taxon>
    </lineage>
</organism>
<evidence type="ECO:0000313" key="2">
    <source>
        <dbReference type="Proteomes" id="UP000284548"/>
    </source>
</evidence>
<dbReference type="RefSeq" id="WP_118254278.1">
    <property type="nucleotide sequence ID" value="NZ_QRKB01000009.1"/>
</dbReference>
<accession>A0A3R6I9Q3</accession>